<dbReference type="AlphaFoldDB" id="A0A9P0GTN0"/>
<feature type="transmembrane region" description="Helical" evidence="1">
    <location>
        <begin position="12"/>
        <end position="30"/>
    </location>
</feature>
<evidence type="ECO:0000256" key="1">
    <source>
        <dbReference type="SAM" id="Phobius"/>
    </source>
</evidence>
<name>A0A9P0GTN0_DIABA</name>
<keyword evidence="1" id="KW-0472">Membrane</keyword>
<evidence type="ECO:0000313" key="3">
    <source>
        <dbReference type="EMBL" id="CAH1281240.1"/>
    </source>
</evidence>
<accession>A0A9P0GTN0</accession>
<dbReference type="SUPFAM" id="SSF141673">
    <property type="entry name" value="MOSC N-terminal domain-like"/>
    <property type="match status" value="1"/>
</dbReference>
<dbReference type="PANTHER" id="PTHR14237">
    <property type="entry name" value="MOLYBDOPTERIN COFACTOR SULFURASE MOSC"/>
    <property type="match status" value="1"/>
</dbReference>
<protein>
    <recommendedName>
        <fullName evidence="2">MOSC domain-containing protein</fullName>
    </recommendedName>
</protein>
<keyword evidence="1" id="KW-1133">Transmembrane helix</keyword>
<feature type="domain" description="MOSC" evidence="2">
    <location>
        <begin position="170"/>
        <end position="345"/>
    </location>
</feature>
<dbReference type="EMBL" id="OU898281">
    <property type="protein sequence ID" value="CAH1281240.1"/>
    <property type="molecule type" value="Genomic_DNA"/>
</dbReference>
<dbReference type="GO" id="GO:0030151">
    <property type="term" value="F:molybdenum ion binding"/>
    <property type="evidence" value="ECO:0007669"/>
    <property type="project" value="InterPro"/>
</dbReference>
<dbReference type="InterPro" id="IPR005302">
    <property type="entry name" value="MoCF_Sase_C"/>
</dbReference>
<dbReference type="InterPro" id="IPR011037">
    <property type="entry name" value="Pyrv_Knase-like_insert_dom_sf"/>
</dbReference>
<dbReference type="PANTHER" id="PTHR14237:SF19">
    <property type="entry name" value="MITOCHONDRIAL AMIDOXIME REDUCING COMPONENT 1"/>
    <property type="match status" value="1"/>
</dbReference>
<dbReference type="SUPFAM" id="SSF50800">
    <property type="entry name" value="PK beta-barrel domain-like"/>
    <property type="match status" value="1"/>
</dbReference>
<keyword evidence="1" id="KW-0812">Transmembrane</keyword>
<gene>
    <name evidence="3" type="ORF">DIABBA_LOCUS9027</name>
</gene>
<dbReference type="InterPro" id="IPR005303">
    <property type="entry name" value="MOCOS_middle"/>
</dbReference>
<proteinExistence type="predicted"/>
<dbReference type="GO" id="GO:0003824">
    <property type="term" value="F:catalytic activity"/>
    <property type="evidence" value="ECO:0007669"/>
    <property type="project" value="InterPro"/>
</dbReference>
<organism evidence="3 4">
    <name type="scientific">Diabrotica balteata</name>
    <name type="common">Banded cucumber beetle</name>
    <dbReference type="NCBI Taxonomy" id="107213"/>
    <lineage>
        <taxon>Eukaryota</taxon>
        <taxon>Metazoa</taxon>
        <taxon>Ecdysozoa</taxon>
        <taxon>Arthropoda</taxon>
        <taxon>Hexapoda</taxon>
        <taxon>Insecta</taxon>
        <taxon>Pterygota</taxon>
        <taxon>Neoptera</taxon>
        <taxon>Endopterygota</taxon>
        <taxon>Coleoptera</taxon>
        <taxon>Polyphaga</taxon>
        <taxon>Cucujiformia</taxon>
        <taxon>Chrysomeloidea</taxon>
        <taxon>Chrysomelidae</taxon>
        <taxon>Galerucinae</taxon>
        <taxon>Diabroticina</taxon>
        <taxon>Diabroticites</taxon>
        <taxon>Diabrotica</taxon>
    </lineage>
</organism>
<dbReference type="Pfam" id="PF03476">
    <property type="entry name" value="MOSC_N"/>
    <property type="match status" value="1"/>
</dbReference>
<evidence type="ECO:0000313" key="4">
    <source>
        <dbReference type="Proteomes" id="UP001153709"/>
    </source>
</evidence>
<evidence type="ECO:0000259" key="2">
    <source>
        <dbReference type="PROSITE" id="PS51340"/>
    </source>
</evidence>
<dbReference type="PROSITE" id="PS51340">
    <property type="entry name" value="MOSC"/>
    <property type="match status" value="1"/>
</dbReference>
<dbReference type="OrthoDB" id="17255at2759"/>
<dbReference type="GO" id="GO:0030170">
    <property type="term" value="F:pyridoxal phosphate binding"/>
    <property type="evidence" value="ECO:0007669"/>
    <property type="project" value="InterPro"/>
</dbReference>
<dbReference type="Pfam" id="PF03473">
    <property type="entry name" value="MOSC"/>
    <property type="match status" value="1"/>
</dbReference>
<dbReference type="Proteomes" id="UP001153709">
    <property type="component" value="Chromosome 6"/>
</dbReference>
<keyword evidence="4" id="KW-1185">Reference proteome</keyword>
<reference evidence="3" key="1">
    <citation type="submission" date="2022-01" db="EMBL/GenBank/DDBJ databases">
        <authorList>
            <person name="King R."/>
        </authorList>
    </citation>
    <scope>NUCLEOTIDE SEQUENCE</scope>
</reference>
<sequence>MVATEMINNQVVATSTTLVAGAAVLAYLGFQFFQKRKTVKIPTKWEEVGTLSGLYLYPLKSGHRKELNQAECTPLGLKQTEQDEKVLQLRDRGLVVYTEKDNEFRTARTYPQLLQIDISVHDENHFALDAPTMRTLYVKIPSKETNKSVTITLHRAEPCNAIDCGEEAATWLSRLILEKPTGLRLGFHDGVYKRDLQTAYKKDISFYQKVSNLSAGLYPDLTSMSLINQASVNDLCQKIGNGTVSVHNFRPNLVVNGPTIKAFDEDNWEWIKIGDVIMRNVKECTRCMLTTLNPDTSMRDPAMEPLTTLKTYRKCKGPGDYGIMGVHLEVRQTGLLKLGDTVYIHRSEE</sequence>